<reference evidence="7" key="1">
    <citation type="submission" date="2018-08" db="EMBL/GenBank/DDBJ databases">
        <authorList>
            <person name="Rossello M."/>
        </authorList>
    </citation>
    <scope>NUCLEOTIDE SEQUENCE [LARGE SCALE GENOMIC DNA]</scope>
    <source>
        <strain evidence="7">cv. Chinese Spring</strain>
    </source>
</reference>
<dbReference type="CDD" id="cd09612">
    <property type="entry name" value="Jacalin"/>
    <property type="match status" value="1"/>
</dbReference>
<keyword evidence="4" id="KW-0430">Lectin</keyword>
<dbReference type="PANTHER" id="PTHR46506">
    <property type="entry name" value="OS05G0143600 PROTEIN"/>
    <property type="match status" value="1"/>
</dbReference>
<evidence type="ECO:0000313" key="8">
    <source>
        <dbReference type="Proteomes" id="UP000019116"/>
    </source>
</evidence>
<evidence type="ECO:0000256" key="3">
    <source>
        <dbReference type="ARBA" id="ARBA00022525"/>
    </source>
</evidence>
<dbReference type="RefSeq" id="XP_044351613.1">
    <property type="nucleotide sequence ID" value="XM_044495678.1"/>
</dbReference>
<comment type="subunit">
    <text evidence="2 5">Homodimer.</text>
</comment>
<dbReference type="SUPFAM" id="SSF51101">
    <property type="entry name" value="Mannose-binding lectins"/>
    <property type="match status" value="1"/>
</dbReference>
<dbReference type="InterPro" id="IPR036404">
    <property type="entry name" value="Jacalin-like_lectin_dom_sf"/>
</dbReference>
<protein>
    <recommendedName>
        <fullName evidence="5">Dirigent protein</fullName>
    </recommendedName>
</protein>
<dbReference type="STRING" id="4565.A0A3B6FYW7"/>
<dbReference type="Gene3D" id="2.40.480.10">
    <property type="entry name" value="Allene oxide cyclase-like"/>
    <property type="match status" value="1"/>
</dbReference>
<evidence type="ECO:0000256" key="1">
    <source>
        <dbReference type="ARBA" id="ARBA00010746"/>
    </source>
</evidence>
<dbReference type="OMA" id="VIDAMCL"/>
<comment type="similarity">
    <text evidence="1 5">Belongs to the plant dirigent protein family.</text>
</comment>
<evidence type="ECO:0000256" key="5">
    <source>
        <dbReference type="RuleBase" id="RU363099"/>
    </source>
</evidence>
<dbReference type="Pfam" id="PF03018">
    <property type="entry name" value="Dirigent"/>
    <property type="match status" value="1"/>
</dbReference>
<feature type="domain" description="Jacalin-type lectin" evidence="6">
    <location>
        <begin position="187"/>
        <end position="332"/>
    </location>
</feature>
<dbReference type="PROSITE" id="PS51752">
    <property type="entry name" value="JACALIN_LECTIN"/>
    <property type="match status" value="1"/>
</dbReference>
<dbReference type="GO" id="GO:0048046">
    <property type="term" value="C:apoplast"/>
    <property type="evidence" value="ECO:0007669"/>
    <property type="project" value="UniProtKB-SubCell"/>
</dbReference>
<name>A0A3B6FYW7_WHEAT</name>
<dbReference type="Proteomes" id="UP000019116">
    <property type="component" value="Chromosome 3B"/>
</dbReference>
<dbReference type="EnsemblPlants" id="TraesCS3B02G478100.1">
    <property type="protein sequence ID" value="TraesCS3B02G478100.1"/>
    <property type="gene ID" value="TraesCS3B02G478100"/>
</dbReference>
<comment type="subcellular location">
    <subcellularLocation>
        <location evidence="5">Secreted</location>
        <location evidence="5">Extracellular space</location>
        <location evidence="5">Apoplast</location>
    </subcellularLocation>
</comment>
<evidence type="ECO:0000313" key="7">
    <source>
        <dbReference type="EnsemblPlants" id="TraesCS3B02G478100.1"/>
    </source>
</evidence>
<evidence type="ECO:0000256" key="2">
    <source>
        <dbReference type="ARBA" id="ARBA00011738"/>
    </source>
</evidence>
<dbReference type="GO" id="GO:0030246">
    <property type="term" value="F:carbohydrate binding"/>
    <property type="evidence" value="ECO:0007669"/>
    <property type="project" value="UniProtKB-KW"/>
</dbReference>
<organism evidence="7">
    <name type="scientific">Triticum aestivum</name>
    <name type="common">Wheat</name>
    <dbReference type="NCBI Taxonomy" id="4565"/>
    <lineage>
        <taxon>Eukaryota</taxon>
        <taxon>Viridiplantae</taxon>
        <taxon>Streptophyta</taxon>
        <taxon>Embryophyta</taxon>
        <taxon>Tracheophyta</taxon>
        <taxon>Spermatophyta</taxon>
        <taxon>Magnoliopsida</taxon>
        <taxon>Liliopsida</taxon>
        <taxon>Poales</taxon>
        <taxon>Poaceae</taxon>
        <taxon>BOP clade</taxon>
        <taxon>Pooideae</taxon>
        <taxon>Triticodae</taxon>
        <taxon>Triticeae</taxon>
        <taxon>Triticinae</taxon>
        <taxon>Triticum</taxon>
    </lineage>
</organism>
<dbReference type="SMR" id="A0A3B6FYW7"/>
<dbReference type="Pfam" id="PF01419">
    <property type="entry name" value="Jacalin"/>
    <property type="match status" value="1"/>
</dbReference>
<sequence length="337" mass="36926">MAAEEPSYFRSVPLQQEIHQRELRFKLYMRQIAETHGDQQKNQQVIVDMKQANKFGTLAVQDWTIRDGPGDDAKDVACAQGLHLGASSTKETPSWFTSFSIVFTGDGESDKFPLKFKGSSLQVMGTWTGEGSTKLAITGGTGEFANAQGFATHTIVDGDDKPRDGSIRKLVIDAMCLTFPTPKQVRVKKSGPWGGNGEEEHDILELKPQRLESVTITSGIVINSIAFTCIDQAEKKHNIGRSWGRDGELPADLGRETIHFTRSEIVKEVSGTFGTFRGDTIVTSLTFVTTLRTRGPFGKPNGTAFSVPNTNIVGFFVRAGSVVNALGVYELLENNNY</sequence>
<reference evidence="7" key="2">
    <citation type="submission" date="2018-10" db="UniProtKB">
        <authorList>
            <consortium name="EnsemblPlants"/>
        </authorList>
    </citation>
    <scope>IDENTIFICATION</scope>
</reference>
<dbReference type="InterPro" id="IPR004265">
    <property type="entry name" value="Dirigent"/>
</dbReference>
<gene>
    <name evidence="7" type="primary">LOC123072119</name>
</gene>
<dbReference type="InterPro" id="IPR044859">
    <property type="entry name" value="Allene_oxi_cyc_Dirigent"/>
</dbReference>
<dbReference type="Gene3D" id="2.100.10.30">
    <property type="entry name" value="Jacalin-like lectin domain"/>
    <property type="match status" value="1"/>
</dbReference>
<proteinExistence type="inferred from homology"/>
<dbReference type="Gramene" id="TraesCS3B03G1181900.1">
    <property type="protein sequence ID" value="TraesCS3B03G1181900.1.CDS"/>
    <property type="gene ID" value="TraesCS3B03G1181900"/>
</dbReference>
<dbReference type="Gramene" id="TraesNOR3B03G01766680.1">
    <property type="protein sequence ID" value="TraesNOR3B03G01766680.1"/>
    <property type="gene ID" value="TraesNOR3B03G01766680"/>
</dbReference>
<evidence type="ECO:0000259" key="6">
    <source>
        <dbReference type="PROSITE" id="PS51752"/>
    </source>
</evidence>
<keyword evidence="8" id="KW-1185">Reference proteome</keyword>
<dbReference type="InterPro" id="IPR001229">
    <property type="entry name" value="Jacalin-like_lectin_dom"/>
</dbReference>
<evidence type="ECO:0000256" key="4">
    <source>
        <dbReference type="ARBA" id="ARBA00022734"/>
    </source>
</evidence>
<dbReference type="Gramene" id="TraesCS3B02G478100.1">
    <property type="protein sequence ID" value="TraesCS3B02G478100.1"/>
    <property type="gene ID" value="TraesCS3B02G478100"/>
</dbReference>
<dbReference type="GeneID" id="123072119"/>
<dbReference type="SMART" id="SM00915">
    <property type="entry name" value="Jacalin"/>
    <property type="match status" value="1"/>
</dbReference>
<dbReference type="OrthoDB" id="693107at2759"/>
<dbReference type="GO" id="GO:0009699">
    <property type="term" value="P:phenylpropanoid biosynthetic process"/>
    <property type="evidence" value="ECO:0007669"/>
    <property type="project" value="UniProtKB-ARBA"/>
</dbReference>
<keyword evidence="5" id="KW-0052">Apoplast</keyword>
<dbReference type="AlphaFoldDB" id="A0A3B6FYW7"/>
<dbReference type="InterPro" id="IPR033734">
    <property type="entry name" value="Jacalin-like_lectin_dom_plant"/>
</dbReference>
<comment type="function">
    <text evidence="5">Dirigent proteins impart stereoselectivity on the phenoxy radical-coupling reaction, yielding optically active lignans from two molecules of coniferyl alcohol in the biosynthesis of lignans, flavonolignans, and alkaloids and thus plays a central role in plant secondary metabolism.</text>
</comment>
<keyword evidence="3 5" id="KW-0964">Secreted</keyword>
<accession>A0A3B6FYW7</accession>